<dbReference type="CDD" id="cd21218">
    <property type="entry name" value="CH_PLS_FIM_rpt2"/>
    <property type="match status" value="1"/>
</dbReference>
<reference evidence="6 7" key="1">
    <citation type="journal article" date="2024" name="Nat. Commun.">
        <title>Phylogenomics reveals the evolutionary origins of lichenization in chlorophyte algae.</title>
        <authorList>
            <person name="Puginier C."/>
            <person name="Libourel C."/>
            <person name="Otte J."/>
            <person name="Skaloud P."/>
            <person name="Haon M."/>
            <person name="Grisel S."/>
            <person name="Petersen M."/>
            <person name="Berrin J.G."/>
            <person name="Delaux P.M."/>
            <person name="Dal Grande F."/>
            <person name="Keller J."/>
        </authorList>
    </citation>
    <scope>NUCLEOTIDE SEQUENCE [LARGE SCALE GENOMIC DNA]</scope>
    <source>
        <strain evidence="6 7">SAG 245.80</strain>
    </source>
</reference>
<feature type="domain" description="Calponin-homology (CH)" evidence="5">
    <location>
        <begin position="45"/>
        <end position="169"/>
    </location>
</feature>
<dbReference type="GO" id="GO:0051017">
    <property type="term" value="P:actin filament bundle assembly"/>
    <property type="evidence" value="ECO:0007669"/>
    <property type="project" value="InterPro"/>
</dbReference>
<evidence type="ECO:0000256" key="2">
    <source>
        <dbReference type="ARBA" id="ARBA00022737"/>
    </source>
</evidence>
<evidence type="ECO:0000256" key="4">
    <source>
        <dbReference type="SAM" id="MobiDB-lite"/>
    </source>
</evidence>
<evidence type="ECO:0000259" key="5">
    <source>
        <dbReference type="PROSITE" id="PS50021"/>
    </source>
</evidence>
<dbReference type="SMART" id="SM00033">
    <property type="entry name" value="CH"/>
    <property type="match status" value="4"/>
</dbReference>
<feature type="domain" description="Calponin-homology (CH)" evidence="5">
    <location>
        <begin position="330"/>
        <end position="441"/>
    </location>
</feature>
<gene>
    <name evidence="6" type="ORF">WJX81_000548</name>
</gene>
<sequence length="575" mass="61011">MGAAASQAAAPAGTDDLELREKEPEDIELDTWTRLPPLPCAEPGSAEAEFCVTYINTRLGRDPALAGRLPLAGGAPALFNACSDGVLLCKLLNTCAPDSIDERAVNLPTAAAATPASQSCEDALQNCELALNAARAAGCSLSAVAAEDVASGSEAAISECLWQFIRLGVLQGVSVRDAPALAALRRPGEDVPALLDAPPEQLLLRWLAHHLAAAGPAWDAWLPLRDMGAELADSTALACLLGQIAPELAPVSVQGEPSLLARAEAVRTAAAEVTSEMLPPARAIAEGNAHLNVVLLAALFRARPALGALGAAGEQTQLAAGLEEYSLEDSREERTFRVWLQSLLRDEVALRSLAEGLRDGYWLLRVLDALAPGAVDWRTAHRPPLKPLLRRPLSIENCNQVVRIARRLLGLPLVNIGGVDIVGGRTKLLAAILWQLMRFHTRALLQSIAPPGRRITDAELDRFVLSWANARAAAGGKARRIGSFSDPSLASGLFLVDQLSAIEPGSVNFALVTPGGTPAERELNAKYLISSARKMGCLIFLLWEDVVEVNSRMLLVFVASLMVHTAARAESRETA</sequence>
<dbReference type="CDD" id="cd21220">
    <property type="entry name" value="CH_PLS_FIM_rpt4"/>
    <property type="match status" value="1"/>
</dbReference>
<dbReference type="InterPro" id="IPR036872">
    <property type="entry name" value="CH_dom_sf"/>
</dbReference>
<accession>A0AAW1SG19</accession>
<feature type="region of interest" description="Disordered" evidence="4">
    <location>
        <begin position="1"/>
        <end position="23"/>
    </location>
</feature>
<dbReference type="EMBL" id="JALJOU010000003">
    <property type="protein sequence ID" value="KAK9845228.1"/>
    <property type="molecule type" value="Genomic_DNA"/>
</dbReference>
<evidence type="ECO:0000256" key="1">
    <source>
        <dbReference type="ARBA" id="ARBA00011385"/>
    </source>
</evidence>
<evidence type="ECO:0000313" key="6">
    <source>
        <dbReference type="EMBL" id="KAK9845228.1"/>
    </source>
</evidence>
<dbReference type="GO" id="GO:0051015">
    <property type="term" value="F:actin filament binding"/>
    <property type="evidence" value="ECO:0007669"/>
    <property type="project" value="InterPro"/>
</dbReference>
<dbReference type="AlphaFoldDB" id="A0AAW1SG19"/>
<keyword evidence="7" id="KW-1185">Reference proteome</keyword>
<dbReference type="PANTHER" id="PTHR19961:SF18">
    <property type="entry name" value="FI19014P1"/>
    <property type="match status" value="1"/>
</dbReference>
<protein>
    <recommendedName>
        <fullName evidence="5">Calponin-homology (CH) domain-containing protein</fullName>
    </recommendedName>
</protein>
<dbReference type="GO" id="GO:0005737">
    <property type="term" value="C:cytoplasm"/>
    <property type="evidence" value="ECO:0007669"/>
    <property type="project" value="TreeGrafter"/>
</dbReference>
<dbReference type="Proteomes" id="UP001445335">
    <property type="component" value="Unassembled WGS sequence"/>
</dbReference>
<organism evidence="6 7">
    <name type="scientific">Elliptochloris bilobata</name>
    <dbReference type="NCBI Taxonomy" id="381761"/>
    <lineage>
        <taxon>Eukaryota</taxon>
        <taxon>Viridiplantae</taxon>
        <taxon>Chlorophyta</taxon>
        <taxon>core chlorophytes</taxon>
        <taxon>Trebouxiophyceae</taxon>
        <taxon>Trebouxiophyceae incertae sedis</taxon>
        <taxon>Elliptochloris clade</taxon>
        <taxon>Elliptochloris</taxon>
    </lineage>
</organism>
<feature type="domain" description="Calponin-homology (CH)" evidence="5">
    <location>
        <begin position="458"/>
        <end position="566"/>
    </location>
</feature>
<dbReference type="GO" id="GO:0051639">
    <property type="term" value="P:actin filament network formation"/>
    <property type="evidence" value="ECO:0007669"/>
    <property type="project" value="TreeGrafter"/>
</dbReference>
<dbReference type="PANTHER" id="PTHR19961">
    <property type="entry name" value="FIMBRIN/PLASTIN"/>
    <property type="match status" value="1"/>
</dbReference>
<dbReference type="InterPro" id="IPR039959">
    <property type="entry name" value="Fimbrin/Plastin"/>
</dbReference>
<dbReference type="GO" id="GO:0005884">
    <property type="term" value="C:actin filament"/>
    <property type="evidence" value="ECO:0007669"/>
    <property type="project" value="TreeGrafter"/>
</dbReference>
<keyword evidence="3" id="KW-0009">Actin-binding</keyword>
<evidence type="ECO:0000256" key="3">
    <source>
        <dbReference type="ARBA" id="ARBA00023203"/>
    </source>
</evidence>
<feature type="domain" description="Calponin-homology (CH)" evidence="5">
    <location>
        <begin position="197"/>
        <end position="304"/>
    </location>
</feature>
<evidence type="ECO:0000313" key="7">
    <source>
        <dbReference type="Proteomes" id="UP001445335"/>
    </source>
</evidence>
<dbReference type="SUPFAM" id="SSF47576">
    <property type="entry name" value="Calponin-homology domain, CH-domain"/>
    <property type="match status" value="1"/>
</dbReference>
<name>A0AAW1SG19_9CHLO</name>
<keyword evidence="2" id="KW-0677">Repeat</keyword>
<dbReference type="Pfam" id="PF00307">
    <property type="entry name" value="CH"/>
    <property type="match status" value="4"/>
</dbReference>
<comment type="caution">
    <text evidence="6">The sequence shown here is derived from an EMBL/GenBank/DDBJ whole genome shotgun (WGS) entry which is preliminary data.</text>
</comment>
<dbReference type="PROSITE" id="PS50021">
    <property type="entry name" value="CH"/>
    <property type="match status" value="4"/>
</dbReference>
<dbReference type="InterPro" id="IPR001715">
    <property type="entry name" value="CH_dom"/>
</dbReference>
<proteinExistence type="predicted"/>
<feature type="compositionally biased region" description="Low complexity" evidence="4">
    <location>
        <begin position="1"/>
        <end position="12"/>
    </location>
</feature>
<comment type="subunit">
    <text evidence="1">Interacts with F-actin.</text>
</comment>
<dbReference type="Gene3D" id="1.10.418.10">
    <property type="entry name" value="Calponin-like domain"/>
    <property type="match status" value="4"/>
</dbReference>
<dbReference type="GO" id="GO:0032432">
    <property type="term" value="C:actin filament bundle"/>
    <property type="evidence" value="ECO:0007669"/>
    <property type="project" value="TreeGrafter"/>
</dbReference>